<dbReference type="Pfam" id="PF09580">
    <property type="entry name" value="Spore_YhcN_YlaJ"/>
    <property type="match status" value="1"/>
</dbReference>
<accession>A0A4S3PKA3</accession>
<reference evidence="3 4" key="1">
    <citation type="journal article" date="2019" name="Indoor Air">
        <title>Impacts of indoor surface finishes on bacterial viability.</title>
        <authorList>
            <person name="Hu J."/>
            <person name="Maamar S.B."/>
            <person name="Glawe A.J."/>
            <person name="Gottel N."/>
            <person name="Gilbert J.A."/>
            <person name="Hartmann E.M."/>
        </authorList>
    </citation>
    <scope>NUCLEOTIDE SEQUENCE [LARGE SCALE GENOMIC DNA]</scope>
    <source>
        <strain evidence="3 4">AF060A6</strain>
    </source>
</reference>
<dbReference type="EMBL" id="SLUB01000060">
    <property type="protein sequence ID" value="THE09880.1"/>
    <property type="molecule type" value="Genomic_DNA"/>
</dbReference>
<feature type="compositionally biased region" description="Basic and acidic residues" evidence="1">
    <location>
        <begin position="245"/>
        <end position="263"/>
    </location>
</feature>
<dbReference type="InterPro" id="IPR019076">
    <property type="entry name" value="Spore_lipoprot_YhcN/YlaJ-like"/>
</dbReference>
<proteinExistence type="predicted"/>
<keyword evidence="2" id="KW-0732">Signal</keyword>
<feature type="compositionally biased region" description="Basic and acidic residues" evidence="1">
    <location>
        <begin position="208"/>
        <end position="218"/>
    </location>
</feature>
<dbReference type="AlphaFoldDB" id="A0A4S3PKA3"/>
<evidence type="ECO:0000256" key="1">
    <source>
        <dbReference type="SAM" id="MobiDB-lite"/>
    </source>
</evidence>
<dbReference type="Proteomes" id="UP000306477">
    <property type="component" value="Unassembled WGS sequence"/>
</dbReference>
<name>A0A4S3PKA3_9BACI</name>
<dbReference type="OrthoDB" id="2691390at2"/>
<feature type="chain" id="PRO_5039649899" evidence="2">
    <location>
        <begin position="21"/>
        <end position="263"/>
    </location>
</feature>
<evidence type="ECO:0000313" key="3">
    <source>
        <dbReference type="EMBL" id="THE09880.1"/>
    </source>
</evidence>
<organism evidence="3 4">
    <name type="scientific">Bacillus timonensis</name>
    <dbReference type="NCBI Taxonomy" id="1033734"/>
    <lineage>
        <taxon>Bacteria</taxon>
        <taxon>Bacillati</taxon>
        <taxon>Bacillota</taxon>
        <taxon>Bacilli</taxon>
        <taxon>Bacillales</taxon>
        <taxon>Bacillaceae</taxon>
        <taxon>Bacillus</taxon>
    </lineage>
</organism>
<comment type="caution">
    <text evidence="3">The sequence shown here is derived from an EMBL/GenBank/DDBJ whole genome shotgun (WGS) entry which is preliminary data.</text>
</comment>
<sequence length="263" mass="29157">MKKYTIISGLIALTALTGCGASDDNAGVFHESGNTINRIDQNELYNKNGVKNNGKEMTNFGYVRHQKNPVPGKANVYNNMPAMDREKVADLISKICTYIPNVHDVGTLVTDEEVLVVYNTDSKDRNLTADQVKRSALSVVPRFYHVYVSDDPDMMDQIERFGTLDSDSRNVDQIITSTIQQMIKSPQGYKVSDGENENGEMEGGLNPEYERKARENQDFLKNPSTGNEGGDIHDTGNAGTMGNKGNEDQKRDDGRDLLRKGAQ</sequence>
<protein>
    <submittedName>
        <fullName evidence="3">Sporulation protein</fullName>
    </submittedName>
</protein>
<keyword evidence="4" id="KW-1185">Reference proteome</keyword>
<gene>
    <name evidence="3" type="ORF">E1I69_20745</name>
</gene>
<dbReference type="STRING" id="1033734.GCA_000285535_01743"/>
<feature type="signal peptide" evidence="2">
    <location>
        <begin position="1"/>
        <end position="20"/>
    </location>
</feature>
<feature type="region of interest" description="Disordered" evidence="1">
    <location>
        <begin position="186"/>
        <end position="263"/>
    </location>
</feature>
<evidence type="ECO:0000313" key="4">
    <source>
        <dbReference type="Proteomes" id="UP000306477"/>
    </source>
</evidence>
<dbReference type="PROSITE" id="PS51257">
    <property type="entry name" value="PROKAR_LIPOPROTEIN"/>
    <property type="match status" value="1"/>
</dbReference>
<evidence type="ECO:0000256" key="2">
    <source>
        <dbReference type="SAM" id="SignalP"/>
    </source>
</evidence>